<comment type="caution">
    <text evidence="2">The sequence shown here is derived from an EMBL/GenBank/DDBJ whole genome shotgun (WGS) entry which is preliminary data.</text>
</comment>
<evidence type="ECO:0000313" key="2">
    <source>
        <dbReference type="EMBL" id="KAJ1152069.1"/>
    </source>
</evidence>
<dbReference type="Proteomes" id="UP001066276">
    <property type="component" value="Chromosome 5"/>
</dbReference>
<protein>
    <submittedName>
        <fullName evidence="2">Uncharacterized protein</fullName>
    </submittedName>
</protein>
<feature type="compositionally biased region" description="Low complexity" evidence="1">
    <location>
        <begin position="55"/>
        <end position="77"/>
    </location>
</feature>
<organism evidence="2 3">
    <name type="scientific">Pleurodeles waltl</name>
    <name type="common">Iberian ribbed newt</name>
    <dbReference type="NCBI Taxonomy" id="8319"/>
    <lineage>
        <taxon>Eukaryota</taxon>
        <taxon>Metazoa</taxon>
        <taxon>Chordata</taxon>
        <taxon>Craniata</taxon>
        <taxon>Vertebrata</taxon>
        <taxon>Euteleostomi</taxon>
        <taxon>Amphibia</taxon>
        <taxon>Batrachia</taxon>
        <taxon>Caudata</taxon>
        <taxon>Salamandroidea</taxon>
        <taxon>Salamandridae</taxon>
        <taxon>Pleurodelinae</taxon>
        <taxon>Pleurodeles</taxon>
    </lineage>
</organism>
<feature type="region of interest" description="Disordered" evidence="1">
    <location>
        <begin position="25"/>
        <end position="83"/>
    </location>
</feature>
<reference evidence="2" key="1">
    <citation type="journal article" date="2022" name="bioRxiv">
        <title>Sequencing and chromosome-scale assembly of the giantPleurodeles waltlgenome.</title>
        <authorList>
            <person name="Brown T."/>
            <person name="Elewa A."/>
            <person name="Iarovenko S."/>
            <person name="Subramanian E."/>
            <person name="Araus A.J."/>
            <person name="Petzold A."/>
            <person name="Susuki M."/>
            <person name="Suzuki K.-i.T."/>
            <person name="Hayashi T."/>
            <person name="Toyoda A."/>
            <person name="Oliveira C."/>
            <person name="Osipova E."/>
            <person name="Leigh N.D."/>
            <person name="Simon A."/>
            <person name="Yun M.H."/>
        </authorList>
    </citation>
    <scope>NUCLEOTIDE SEQUENCE</scope>
    <source>
        <strain evidence="2">20211129_DDA</strain>
        <tissue evidence="2">Liver</tissue>
    </source>
</reference>
<sequence>MFSFYASPQRTRLALGTRFFGARAVPTSSVSPPSGAWGSKQLAGCEARADRRSGNARGSSQGARRGPAAASAPSVAAYFSPGR</sequence>
<gene>
    <name evidence="2" type="ORF">NDU88_004847</name>
</gene>
<name>A0AAV7RGV8_PLEWA</name>
<dbReference type="AlphaFoldDB" id="A0AAV7RGV8"/>
<proteinExistence type="predicted"/>
<accession>A0AAV7RGV8</accession>
<dbReference type="EMBL" id="JANPWB010000009">
    <property type="protein sequence ID" value="KAJ1152069.1"/>
    <property type="molecule type" value="Genomic_DNA"/>
</dbReference>
<evidence type="ECO:0000256" key="1">
    <source>
        <dbReference type="SAM" id="MobiDB-lite"/>
    </source>
</evidence>
<evidence type="ECO:0000313" key="3">
    <source>
        <dbReference type="Proteomes" id="UP001066276"/>
    </source>
</evidence>
<keyword evidence="3" id="KW-1185">Reference proteome</keyword>